<evidence type="ECO:0000313" key="3">
    <source>
        <dbReference type="Proteomes" id="UP000053758"/>
    </source>
</evidence>
<evidence type="ECO:0000313" key="2">
    <source>
        <dbReference type="EMBL" id="GAK67340.1"/>
    </source>
</evidence>
<dbReference type="GeneID" id="26306390"/>
<proteinExistence type="predicted"/>
<name>A0A081CKZ4_PSEA2</name>
<gene>
    <name evidence="2" type="ORF">PAN0_017d5567</name>
</gene>
<organism evidence="2 3">
    <name type="scientific">Pseudozyma antarctica</name>
    <name type="common">Yeast</name>
    <name type="synonym">Candida antarctica</name>
    <dbReference type="NCBI Taxonomy" id="84753"/>
    <lineage>
        <taxon>Eukaryota</taxon>
        <taxon>Fungi</taxon>
        <taxon>Dikarya</taxon>
        <taxon>Basidiomycota</taxon>
        <taxon>Ustilaginomycotina</taxon>
        <taxon>Ustilaginomycetes</taxon>
        <taxon>Ustilaginales</taxon>
        <taxon>Ustilaginaceae</taxon>
        <taxon>Moesziomyces</taxon>
    </lineage>
</organism>
<dbReference type="InterPro" id="IPR044662">
    <property type="entry name" value="HS1/DABB1-like"/>
</dbReference>
<dbReference type="HOGENOM" id="CLU_080664_2_1_1"/>
<dbReference type="Pfam" id="PF07876">
    <property type="entry name" value="Dabb"/>
    <property type="match status" value="1"/>
</dbReference>
<sequence>MPVVHVVSFKYKDSVSPEQRRELYDDFNTFRTACLYSDGQPYILDFKSSTHNTSPENAGKGFHHIFISTFPSQEHVRYYLEHDPVHLAFVDKVKPTLADAFIYDFEI</sequence>
<dbReference type="PROSITE" id="PS51502">
    <property type="entry name" value="S_R_A_B_BARREL"/>
    <property type="match status" value="1"/>
</dbReference>
<dbReference type="InterPro" id="IPR011008">
    <property type="entry name" value="Dimeric_a/b-barrel"/>
</dbReference>
<dbReference type="Gene3D" id="3.30.70.100">
    <property type="match status" value="1"/>
</dbReference>
<comment type="subunit">
    <text evidence="1">Homodimer.</text>
</comment>
<dbReference type="PANTHER" id="PTHR33178:SF10">
    <property type="entry name" value="STRESS-RESPONSE A_B BARREL DOMAIN-CONTAINING PROTEIN"/>
    <property type="match status" value="1"/>
</dbReference>
<dbReference type="AlphaFoldDB" id="A0A081CKZ4"/>
<dbReference type="Proteomes" id="UP000053758">
    <property type="component" value="Unassembled WGS sequence"/>
</dbReference>
<reference evidence="3" key="1">
    <citation type="journal article" date="2014" name="Genome Announc.">
        <title>Draft Genome Sequence of the Yeast Pseudozyma antarctica Type Strain JCM10317, a Producer of the Glycolipid Biosurfactants, Mannosylerythritol Lipids.</title>
        <authorList>
            <person name="Saika A."/>
            <person name="Koike H."/>
            <person name="Hori T."/>
            <person name="Fukuoka T."/>
            <person name="Sato S."/>
            <person name="Habe H."/>
            <person name="Kitamoto D."/>
            <person name="Morita T."/>
        </authorList>
    </citation>
    <scope>NUCLEOTIDE SEQUENCE [LARGE SCALE GENOMIC DNA]</scope>
    <source>
        <strain evidence="3">JCM 10317</strain>
    </source>
</reference>
<evidence type="ECO:0000256" key="1">
    <source>
        <dbReference type="ARBA" id="ARBA00011738"/>
    </source>
</evidence>
<keyword evidence="3" id="KW-1185">Reference proteome</keyword>
<protein>
    <submittedName>
        <fullName evidence="2">Stress responsive a b barrel domain protein</fullName>
    </submittedName>
</protein>
<dbReference type="InterPro" id="IPR013097">
    <property type="entry name" value="Dabb"/>
</dbReference>
<dbReference type="EMBL" id="DF830084">
    <property type="protein sequence ID" value="GAK67340.1"/>
    <property type="molecule type" value="Genomic_DNA"/>
</dbReference>
<dbReference type="RefSeq" id="XP_014654627.1">
    <property type="nucleotide sequence ID" value="XM_014799141.1"/>
</dbReference>
<dbReference type="SMART" id="SM00886">
    <property type="entry name" value="Dabb"/>
    <property type="match status" value="1"/>
</dbReference>
<dbReference type="SUPFAM" id="SSF54909">
    <property type="entry name" value="Dimeric alpha+beta barrel"/>
    <property type="match status" value="1"/>
</dbReference>
<dbReference type="OrthoDB" id="1601230at2759"/>
<dbReference type="PANTHER" id="PTHR33178">
    <property type="match status" value="1"/>
</dbReference>
<accession>A0A081CKZ4</accession>